<evidence type="ECO:0000313" key="4">
    <source>
        <dbReference type="Proteomes" id="UP000471190"/>
    </source>
</evidence>
<evidence type="ECO:0000313" key="5">
    <source>
        <dbReference type="Proteomes" id="UP000526625"/>
    </source>
</evidence>
<accession>A0A6P1CAZ6</accession>
<organism evidence="3 4">
    <name type="scientific">Rhizobium tropici</name>
    <dbReference type="NCBI Taxonomy" id="398"/>
    <lineage>
        <taxon>Bacteria</taxon>
        <taxon>Pseudomonadati</taxon>
        <taxon>Pseudomonadota</taxon>
        <taxon>Alphaproteobacteria</taxon>
        <taxon>Hyphomicrobiales</taxon>
        <taxon>Rhizobiaceae</taxon>
        <taxon>Rhizobium/Agrobacterium group</taxon>
        <taxon>Rhizobium</taxon>
    </lineage>
</organism>
<dbReference type="Proteomes" id="UP000471190">
    <property type="component" value="Unassembled WGS sequence"/>
</dbReference>
<sequence>MTISMMIMRFIMSVSSTLRKQVGRNSIGVVATGFHGNSIINPPAPRQSQAHGSLRPISVWKVAFIKADRFDQPNSLAAAPVTRISPAEDDTDPAMIPAGGVSCGHPLQTSPVKRQRPPLHLIKDKLPISDLQQPAAYS</sequence>
<comment type="caution">
    <text evidence="3">The sequence shown here is derived from an EMBL/GenBank/DDBJ whole genome shotgun (WGS) entry which is preliminary data.</text>
</comment>
<reference evidence="2 5" key="2">
    <citation type="submission" date="2020-08" db="EMBL/GenBank/DDBJ databases">
        <title>Genomic Encyclopedia of Type Strains, Phase IV (KMG-V): Genome sequencing to study the core and pangenomes of soil and plant-associated prokaryotes.</title>
        <authorList>
            <person name="Whitman W."/>
        </authorList>
    </citation>
    <scope>NUCLEOTIDE SEQUENCE [LARGE SCALE GENOMIC DNA]</scope>
    <source>
        <strain evidence="2 5">SEMIA 4059</strain>
    </source>
</reference>
<gene>
    <name evidence="2" type="ORF">GGD45_005742</name>
    <name evidence="3" type="ORF">GXW80_25315</name>
</gene>
<evidence type="ECO:0000313" key="3">
    <source>
        <dbReference type="EMBL" id="NEV14309.1"/>
    </source>
</evidence>
<feature type="region of interest" description="Disordered" evidence="1">
    <location>
        <begin position="81"/>
        <end position="138"/>
    </location>
</feature>
<name>A0A6P1CAZ6_RHITR</name>
<dbReference type="RefSeq" id="WP_135488275.1">
    <property type="nucleotide sequence ID" value="NZ_JAADZA010000040.1"/>
</dbReference>
<dbReference type="EMBL" id="JAADZA010000040">
    <property type="protein sequence ID" value="NEV14309.1"/>
    <property type="molecule type" value="Genomic_DNA"/>
</dbReference>
<dbReference type="Proteomes" id="UP000526625">
    <property type="component" value="Unassembled WGS sequence"/>
</dbReference>
<proteinExistence type="predicted"/>
<reference evidence="3 4" key="1">
    <citation type="submission" date="2020-02" db="EMBL/GenBank/DDBJ databases">
        <title>Draft genome sequence of Rhizobium tropici.</title>
        <authorList>
            <person name="Khayi S."/>
            <person name="Jemo M."/>
        </authorList>
    </citation>
    <scope>NUCLEOTIDE SEQUENCE [LARGE SCALE GENOMIC DNA]</scope>
    <source>
        <strain evidence="3 4">A12</strain>
    </source>
</reference>
<dbReference type="AlphaFoldDB" id="A0A6P1CAZ6"/>
<evidence type="ECO:0000313" key="2">
    <source>
        <dbReference type="EMBL" id="MBB6495278.1"/>
    </source>
</evidence>
<keyword evidence="5" id="KW-1185">Reference proteome</keyword>
<dbReference type="EMBL" id="JACHBF010000027">
    <property type="protein sequence ID" value="MBB6495278.1"/>
    <property type="molecule type" value="Genomic_DNA"/>
</dbReference>
<evidence type="ECO:0000256" key="1">
    <source>
        <dbReference type="SAM" id="MobiDB-lite"/>
    </source>
</evidence>
<protein>
    <submittedName>
        <fullName evidence="3">Uncharacterized protein</fullName>
    </submittedName>
</protein>